<gene>
    <name evidence="2" type="ORF">METZ01_LOCUS231185</name>
</gene>
<accession>A0A382GVZ2</accession>
<feature type="domain" description="Sulfatase-modifying factor enzyme-like" evidence="1">
    <location>
        <begin position="1"/>
        <end position="259"/>
    </location>
</feature>
<reference evidence="2" key="1">
    <citation type="submission" date="2018-05" db="EMBL/GenBank/DDBJ databases">
        <authorList>
            <person name="Lanie J.A."/>
            <person name="Ng W.-L."/>
            <person name="Kazmierczak K.M."/>
            <person name="Andrzejewski T.M."/>
            <person name="Davidsen T.M."/>
            <person name="Wayne K.J."/>
            <person name="Tettelin H."/>
            <person name="Glass J.I."/>
            <person name="Rusch D."/>
            <person name="Podicherti R."/>
            <person name="Tsui H.-C.T."/>
            <person name="Winkler M.E."/>
        </authorList>
    </citation>
    <scope>NUCLEOTIDE SEQUENCE</scope>
</reference>
<dbReference type="AlphaFoldDB" id="A0A382GVZ2"/>
<dbReference type="GO" id="GO:0120147">
    <property type="term" value="F:formylglycine-generating oxidase activity"/>
    <property type="evidence" value="ECO:0007669"/>
    <property type="project" value="TreeGrafter"/>
</dbReference>
<name>A0A382GVZ2_9ZZZZ</name>
<dbReference type="InterPro" id="IPR005532">
    <property type="entry name" value="SUMF_dom"/>
</dbReference>
<evidence type="ECO:0000313" key="2">
    <source>
        <dbReference type="EMBL" id="SVB78331.1"/>
    </source>
</evidence>
<evidence type="ECO:0000259" key="1">
    <source>
        <dbReference type="Pfam" id="PF03781"/>
    </source>
</evidence>
<dbReference type="InterPro" id="IPR051043">
    <property type="entry name" value="Sulfatase_Mod_Factor_Kinase"/>
</dbReference>
<dbReference type="EMBL" id="UINC01057320">
    <property type="protein sequence ID" value="SVB78331.1"/>
    <property type="molecule type" value="Genomic_DNA"/>
</dbReference>
<dbReference type="InterPro" id="IPR016187">
    <property type="entry name" value="CTDL_fold"/>
</dbReference>
<dbReference type="PANTHER" id="PTHR23150:SF19">
    <property type="entry name" value="FORMYLGLYCINE-GENERATING ENZYME"/>
    <property type="match status" value="1"/>
</dbReference>
<dbReference type="SUPFAM" id="SSF56436">
    <property type="entry name" value="C-type lectin-like"/>
    <property type="match status" value="1"/>
</dbReference>
<organism evidence="2">
    <name type="scientific">marine metagenome</name>
    <dbReference type="NCBI Taxonomy" id="408172"/>
    <lineage>
        <taxon>unclassified sequences</taxon>
        <taxon>metagenomes</taxon>
        <taxon>ecological metagenomes</taxon>
    </lineage>
</organism>
<feature type="non-terminal residue" evidence="2">
    <location>
        <position position="260"/>
    </location>
</feature>
<proteinExistence type="predicted"/>
<sequence length="260" mass="28561">MVDLPGGIFRMGGDDPDRYLDDGEDPVRDVKLSPFAISATAVTTAEFASFVEATGHRTTAEIETWSFVFGGHLPDDFPETRGVVGAEWWRQVHGADWRHPEGPHSDLAGRADHPVVHLSWFDAVAFSEWAGGRLPTEAEWEYAARGGLDQARLPWGDDLMPGGEHRCNIWTGTFPGEDTAEDGYAGTCPVDAFAPNGFGLHNCSGNVWEWCADWFATRHPGERPLVDPTGPPLGTDRVVKGGSFLCHDSYCYRYRPAARS</sequence>
<dbReference type="Pfam" id="PF03781">
    <property type="entry name" value="FGE-sulfatase"/>
    <property type="match status" value="1"/>
</dbReference>
<dbReference type="InterPro" id="IPR042095">
    <property type="entry name" value="SUMF_sf"/>
</dbReference>
<protein>
    <recommendedName>
        <fullName evidence="1">Sulfatase-modifying factor enzyme-like domain-containing protein</fullName>
    </recommendedName>
</protein>
<dbReference type="Gene3D" id="3.90.1580.10">
    <property type="entry name" value="paralog of FGE (formylglycine-generating enzyme)"/>
    <property type="match status" value="1"/>
</dbReference>
<dbReference type="PANTHER" id="PTHR23150">
    <property type="entry name" value="SULFATASE MODIFYING FACTOR 1, 2"/>
    <property type="match status" value="1"/>
</dbReference>